<dbReference type="InterPro" id="IPR043129">
    <property type="entry name" value="ATPase_NBD"/>
</dbReference>
<evidence type="ECO:0000256" key="3">
    <source>
        <dbReference type="ARBA" id="ARBA00023004"/>
    </source>
</evidence>
<gene>
    <name evidence="7" type="ORF">SAMN05216469_101300</name>
</gene>
<evidence type="ECO:0000256" key="1">
    <source>
        <dbReference type="ARBA" id="ARBA00001966"/>
    </source>
</evidence>
<evidence type="ECO:0000259" key="5">
    <source>
        <dbReference type="Pfam" id="PF01869"/>
    </source>
</evidence>
<dbReference type="InterPro" id="IPR002731">
    <property type="entry name" value="ATPase_BadF"/>
</dbReference>
<proteinExistence type="predicted"/>
<organism evidence="7 8">
    <name type="scientific">Ruminococcus albus</name>
    <dbReference type="NCBI Taxonomy" id="1264"/>
    <lineage>
        <taxon>Bacteria</taxon>
        <taxon>Bacillati</taxon>
        <taxon>Bacillota</taxon>
        <taxon>Clostridia</taxon>
        <taxon>Eubacteriales</taxon>
        <taxon>Oscillospiraceae</taxon>
        <taxon>Ruminococcus</taxon>
    </lineage>
</organism>
<dbReference type="CDD" id="cd24034">
    <property type="entry name" value="ASKHA_NBD_O66634-like_rpt1"/>
    <property type="match status" value="1"/>
</dbReference>
<dbReference type="InterPro" id="IPR018709">
    <property type="entry name" value="CoA_activase_DUF2229"/>
</dbReference>
<dbReference type="RefSeq" id="WP_074828646.1">
    <property type="nucleotide sequence ID" value="NZ_FOAT01000001.1"/>
</dbReference>
<keyword evidence="4" id="KW-0411">Iron-sulfur</keyword>
<dbReference type="AlphaFoldDB" id="A0A1H7FK73"/>
<accession>A0A1H7FK73</accession>
<dbReference type="Pfam" id="PF09989">
    <property type="entry name" value="DUF2229"/>
    <property type="match status" value="1"/>
</dbReference>
<evidence type="ECO:0000259" key="6">
    <source>
        <dbReference type="Pfam" id="PF09989"/>
    </source>
</evidence>
<comment type="cofactor">
    <cofactor evidence="1">
        <name>[4Fe-4S] cluster</name>
        <dbReference type="ChEBI" id="CHEBI:49883"/>
    </cofactor>
</comment>
<dbReference type="GO" id="GO:0051536">
    <property type="term" value="F:iron-sulfur cluster binding"/>
    <property type="evidence" value="ECO:0007669"/>
    <property type="project" value="UniProtKB-KW"/>
</dbReference>
<dbReference type="PANTHER" id="PTHR32329">
    <property type="entry name" value="BIFUNCTIONAL PROTEIN [INCLUDES 2-HYDROXYACYL-COA DEHYDRATASE (N-TER) AND ITS ACTIVATOR DOMAIN (C_TERM)-RELATED"/>
    <property type="match status" value="1"/>
</dbReference>
<dbReference type="SUPFAM" id="SSF53067">
    <property type="entry name" value="Actin-like ATPase domain"/>
    <property type="match status" value="2"/>
</dbReference>
<dbReference type="Proteomes" id="UP000186015">
    <property type="component" value="Unassembled WGS sequence"/>
</dbReference>
<evidence type="ECO:0000256" key="4">
    <source>
        <dbReference type="ARBA" id="ARBA00023014"/>
    </source>
</evidence>
<feature type="domain" description="ATPase BadF/BadG/BcrA/BcrD type" evidence="5">
    <location>
        <begin position="7"/>
        <end position="228"/>
    </location>
</feature>
<sequence length="992" mass="108676">MCMTYDLGIDVGSTTVKTVITLDGEFIYNRYERHFSRVRETVAEQLKLIRKSYPEDKFRIAITGSAGLGIAEACGIPFVQEVFSAFVAVNKTYPDADVVIELGGEDAKIIFLTGGVEQRMNGSCAGGTGAFIDQMAGLLGVTPDDMNDLALKAEKTYPIASRCGVFAKSDIQPLLNQGARKEDISASIFQAVVDQTVSGLAQGRKIAGKVLFLGGPLTYLSALRQTFKTTLSLSDDMAILPERSSCYIAYGAALHAHDLAEEMTIDQALEKITNAKTNDNIVVGRRLFESQADYAEFIGRHKKSDLKYEDIVTYEGDAYLGIDAGSTTTKLVLITPEGKLLYQHYCSNQGQPLDIIASKLKDIYRLAGDKLKIKASAVTGYGEELIKAGLGVDFGIVETVAHYKAAAYFCPDVDFIIDIGGQDIKCFKIKNNAIDSIMLNEACSSGCGSFIQTFAGAMGYDIANFAQLGLFAKAPVELGSRCTVFMNSSVKQAQKDGATVEDISAGLSASIIKNAVYKVIRAKSIEELGQNIVVQGGTFLNDAVLRSFEQELGRNVIRPAIAGLMGALGCALFAKEKSEGSIEHSSLISKEDLDSFTYTSRALQCGGCGAHCNLTVIRFNDGHRFVAGNRCEKGAGIKITDRTENMIEYKYNYIRELENKKTRMKPIATVGLPLCLSYYDLMPFFAQLFTDLGFKPVFSEESTRETYYKGQQTIPSDTVCYPAKLAHGHIESLLEKGVDFIFYPCMSYNIDEGGSDNHFNCPVVAYYPELLKANNDKLTEDNFIAPYLDLNNKGHVAKAMAKALKKYGISAKQVMSLLNRAYSAQIDFRRDIKGKAQEIIREARSKGQKIIVIAGRPYHIDPEINHGIHKLIASLGFAVITEDSVASLVDTPALDVLNQWTYHSRMYRAAKYVCENDDMQMVQLVSFGCGIDAVTTDEVRAVLEEQGKLYTQLKIDEITNLGAAKIRLRSLAAALEEKDAQAARKKKNQSAV</sequence>
<dbReference type="InterPro" id="IPR051805">
    <property type="entry name" value="Dehydratase_Activator_Redct"/>
</dbReference>
<protein>
    <submittedName>
        <fullName evidence="7">CoA-substrate-specific enzyme activase, putative</fullName>
    </submittedName>
</protein>
<feature type="domain" description="ATPase BadF/BadG/BcrA/BcrD type" evidence="5">
    <location>
        <begin position="320"/>
        <end position="574"/>
    </location>
</feature>
<dbReference type="OrthoDB" id="9802715at2"/>
<feature type="domain" description="DUF2229" evidence="6">
    <location>
        <begin position="669"/>
        <end position="885"/>
    </location>
</feature>
<evidence type="ECO:0000313" key="7">
    <source>
        <dbReference type="EMBL" id="SEK26194.1"/>
    </source>
</evidence>
<keyword evidence="2" id="KW-0479">Metal-binding</keyword>
<name>A0A1H7FK73_RUMAL</name>
<dbReference type="InterPro" id="IPR008275">
    <property type="entry name" value="CoA_E_activase_dom"/>
</dbReference>
<dbReference type="EMBL" id="FOAT01000001">
    <property type="protein sequence ID" value="SEK26194.1"/>
    <property type="molecule type" value="Genomic_DNA"/>
</dbReference>
<reference evidence="7 8" key="1">
    <citation type="submission" date="2016-10" db="EMBL/GenBank/DDBJ databases">
        <authorList>
            <person name="de Groot N.N."/>
        </authorList>
    </citation>
    <scope>NUCLEOTIDE SEQUENCE [LARGE SCALE GENOMIC DNA]</scope>
    <source>
        <strain evidence="7 8">KH2T6</strain>
    </source>
</reference>
<dbReference type="Pfam" id="PF01869">
    <property type="entry name" value="BcrAD_BadFG"/>
    <property type="match status" value="2"/>
</dbReference>
<evidence type="ECO:0000313" key="8">
    <source>
        <dbReference type="Proteomes" id="UP000186015"/>
    </source>
</evidence>
<keyword evidence="3" id="KW-0408">Iron</keyword>
<dbReference type="NCBIfam" id="TIGR00241">
    <property type="entry name" value="CoA_E_activ"/>
    <property type="match status" value="1"/>
</dbReference>
<dbReference type="Gene3D" id="3.30.420.40">
    <property type="match status" value="4"/>
</dbReference>
<evidence type="ECO:0000256" key="2">
    <source>
        <dbReference type="ARBA" id="ARBA00022723"/>
    </source>
</evidence>
<dbReference type="CDD" id="cd24035">
    <property type="entry name" value="ASKHA_NBD_O66634-like_rpt2"/>
    <property type="match status" value="1"/>
</dbReference>
<dbReference type="PANTHER" id="PTHR32329:SF4">
    <property type="entry name" value="ACTIVATOR OF 2-HYDROXYACYL-COA DEHYDRATASE"/>
    <property type="match status" value="1"/>
</dbReference>
<dbReference type="GO" id="GO:0046872">
    <property type="term" value="F:metal ion binding"/>
    <property type="evidence" value="ECO:0007669"/>
    <property type="project" value="UniProtKB-KW"/>
</dbReference>